<dbReference type="GO" id="GO:0052856">
    <property type="term" value="F:NAD(P)HX epimerase activity"/>
    <property type="evidence" value="ECO:0007669"/>
    <property type="project" value="UniProtKB-EC"/>
</dbReference>
<keyword evidence="13" id="KW-0511">Multifunctional enzyme</keyword>
<dbReference type="EC" id="4.2.1.136" evidence="17"/>
<dbReference type="CDD" id="cd01171">
    <property type="entry name" value="YXKO-related"/>
    <property type="match status" value="1"/>
</dbReference>
<keyword evidence="11 17" id="KW-0413">Isomerase</keyword>
<evidence type="ECO:0000256" key="14">
    <source>
        <dbReference type="ARBA" id="ARBA00025153"/>
    </source>
</evidence>
<dbReference type="KEGG" id="lbi:LEPBI_I1521"/>
<dbReference type="InterPro" id="IPR000631">
    <property type="entry name" value="CARKD"/>
</dbReference>
<keyword evidence="6 17" id="KW-0547">Nucleotide-binding</keyword>
<dbReference type="InterPro" id="IPR036652">
    <property type="entry name" value="YjeF_N_dom_sf"/>
</dbReference>
<dbReference type="InterPro" id="IPR029056">
    <property type="entry name" value="Ribokinase-like"/>
</dbReference>
<dbReference type="GO" id="GO:0046872">
    <property type="term" value="F:metal ion binding"/>
    <property type="evidence" value="ECO:0007669"/>
    <property type="project" value="UniProtKB-UniRule"/>
</dbReference>
<dbReference type="GO" id="GO:0052855">
    <property type="term" value="F:ADP-dependent NAD(P)H-hydrate dehydratase activity"/>
    <property type="evidence" value="ECO:0007669"/>
    <property type="project" value="UniProtKB-UniRule"/>
</dbReference>
<comment type="similarity">
    <text evidence="4 17">In the C-terminal section; belongs to the NnrD/CARKD family.</text>
</comment>
<dbReference type="Proteomes" id="UP000001847">
    <property type="component" value="Chromosome I"/>
</dbReference>
<reference evidence="20 21" key="1">
    <citation type="journal article" date="2008" name="PLoS ONE">
        <title>Genome sequence of the saprophyte Leptospira biflexa provides insights into the evolution of Leptospira and the pathogenesis of leptospirosis.</title>
        <authorList>
            <person name="Picardeau M."/>
            <person name="Bulach D.M."/>
            <person name="Bouchier C."/>
            <person name="Zuerner R.L."/>
            <person name="Zidane N."/>
            <person name="Wilson P.J."/>
            <person name="Creno S."/>
            <person name="Kuczek E.S."/>
            <person name="Bommezzadri S."/>
            <person name="Davis J.C."/>
            <person name="McGrath A."/>
            <person name="Johnson M.J."/>
            <person name="Boursaux-Eude C."/>
            <person name="Seemann T."/>
            <person name="Rouy Z."/>
            <person name="Coppel R.L."/>
            <person name="Rood J.I."/>
            <person name="Lajus A."/>
            <person name="Davies J.K."/>
            <person name="Medigue C."/>
            <person name="Adler B."/>
        </authorList>
    </citation>
    <scope>NUCLEOTIDE SEQUENCE [LARGE SCALE GENOMIC DNA]</scope>
    <source>
        <strain evidence="21">Patoc 1 / ATCC 23582 / Paris</strain>
    </source>
</reference>
<evidence type="ECO:0000313" key="21">
    <source>
        <dbReference type="Proteomes" id="UP000001847"/>
    </source>
</evidence>
<evidence type="ECO:0000256" key="1">
    <source>
        <dbReference type="ARBA" id="ARBA00000013"/>
    </source>
</evidence>
<dbReference type="STRING" id="456481.LEPBI_I1521"/>
<keyword evidence="12 17" id="KW-0456">Lyase</keyword>
<evidence type="ECO:0000256" key="17">
    <source>
        <dbReference type="PIRNR" id="PIRNR017184"/>
    </source>
</evidence>
<evidence type="ECO:0000313" key="20">
    <source>
        <dbReference type="EMBL" id="ABZ97628.1"/>
    </source>
</evidence>
<evidence type="ECO:0000256" key="9">
    <source>
        <dbReference type="ARBA" id="ARBA00022958"/>
    </source>
</evidence>
<comment type="catalytic activity">
    <reaction evidence="16 17">
        <text>(6S)-NADPHX + ADP = AMP + phosphate + NADPH + H(+)</text>
        <dbReference type="Rhea" id="RHEA:32235"/>
        <dbReference type="ChEBI" id="CHEBI:15378"/>
        <dbReference type="ChEBI" id="CHEBI:43474"/>
        <dbReference type="ChEBI" id="CHEBI:57783"/>
        <dbReference type="ChEBI" id="CHEBI:64076"/>
        <dbReference type="ChEBI" id="CHEBI:456215"/>
        <dbReference type="ChEBI" id="CHEBI:456216"/>
        <dbReference type="EC" id="4.2.1.136"/>
    </reaction>
</comment>
<dbReference type="OrthoDB" id="9806925at2"/>
<accession>B0SQH0</accession>
<evidence type="ECO:0000259" key="18">
    <source>
        <dbReference type="PROSITE" id="PS51383"/>
    </source>
</evidence>
<proteinExistence type="inferred from homology"/>
<dbReference type="AlphaFoldDB" id="B0SQH0"/>
<comment type="similarity">
    <text evidence="3 17">In the N-terminal section; belongs to the NnrE/AIBP family.</text>
</comment>
<keyword evidence="8 17" id="KW-0521">NADP</keyword>
<protein>
    <recommendedName>
        <fullName evidence="17">Bifunctional NAD(P)H-hydrate repair enzyme</fullName>
    </recommendedName>
    <alternativeName>
        <fullName evidence="17">Nicotinamide nucleotide repair protein</fullName>
    </alternativeName>
    <domain>
        <recommendedName>
            <fullName evidence="17">ADP-dependent (S)-NAD(P)H-hydrate dehydratase</fullName>
            <ecNumber evidence="17">4.2.1.136</ecNumber>
        </recommendedName>
        <alternativeName>
            <fullName evidence="17">ADP-dependent NAD(P)HX dehydratase</fullName>
        </alternativeName>
    </domain>
    <domain>
        <recommendedName>
            <fullName evidence="17">NAD(P)H-hydrate epimerase</fullName>
            <ecNumber evidence="17">5.1.99.6</ecNumber>
        </recommendedName>
    </domain>
</protein>
<dbReference type="InterPro" id="IPR004443">
    <property type="entry name" value="YjeF_N_dom"/>
</dbReference>
<dbReference type="HOGENOM" id="CLU_024853_4_3_12"/>
<comment type="catalytic activity">
    <reaction evidence="15 17">
        <text>(6S)-NADHX + ADP = AMP + phosphate + NADH + H(+)</text>
        <dbReference type="Rhea" id="RHEA:32223"/>
        <dbReference type="ChEBI" id="CHEBI:15378"/>
        <dbReference type="ChEBI" id="CHEBI:43474"/>
        <dbReference type="ChEBI" id="CHEBI:57945"/>
        <dbReference type="ChEBI" id="CHEBI:64074"/>
        <dbReference type="ChEBI" id="CHEBI:456215"/>
        <dbReference type="ChEBI" id="CHEBI:456216"/>
        <dbReference type="EC" id="4.2.1.136"/>
    </reaction>
</comment>
<evidence type="ECO:0000256" key="13">
    <source>
        <dbReference type="ARBA" id="ARBA00023268"/>
    </source>
</evidence>
<sequence length="502" mass="55465">MKLIPLFTNQESKSMDSLAHTELGFSEQSLMGMAALSVFHANEDLWKTAESIWIVCGSGGNGGDGYALAHILFQEGYPVRVFQTSPNKNDAGKFYESLVQSSIGKTETIGNLNDFQTATESEDVDSVLLVDAILGTGFQNKVSKEITEAIFTINESEVFFYRLSLDTPSGWNPYGLGSSDTENQPFVFADSIEELGTRKWENVGYIYEKDNLIPRYYESIGFPIRTHLTNANFSNRYYLEKDPERAIQVLKRKNKDHKYSAGSALFYGGKEGMEGAILLSETAFSRLGGGISKIFSPSAKISQYVLKEDLSKMAMVSDFQTMEEDPFFSKIKTLVVGPGLSEFPKGLDGWKLREGLACILDAGAIPNPGTKLPIGDKILLTPHVGELNRMTGKTHHSVQEAYDTLLPFTKENQVYVLLKSFVSLLVCPDGSSYVWESPNPKLATMGTGDLLSGILARYLSLDLDLSIPEAVQLSLSFLDHSKDLEEPYPSAHQILKSLVELL</sequence>
<keyword evidence="9 17" id="KW-0630">Potassium</keyword>
<dbReference type="SUPFAM" id="SSF53613">
    <property type="entry name" value="Ribokinase-like"/>
    <property type="match status" value="1"/>
</dbReference>
<dbReference type="Gene3D" id="3.40.1190.20">
    <property type="match status" value="1"/>
</dbReference>
<keyword evidence="21" id="KW-1185">Reference proteome</keyword>
<evidence type="ECO:0000256" key="11">
    <source>
        <dbReference type="ARBA" id="ARBA00023235"/>
    </source>
</evidence>
<feature type="domain" description="YjeF C-terminal" evidence="18">
    <location>
        <begin position="241"/>
        <end position="502"/>
    </location>
</feature>
<dbReference type="NCBIfam" id="TIGR00197">
    <property type="entry name" value="yjeF_nterm"/>
    <property type="match status" value="1"/>
</dbReference>
<name>B0SQH0_LEPBP</name>
<dbReference type="GO" id="GO:0005524">
    <property type="term" value="F:ATP binding"/>
    <property type="evidence" value="ECO:0007669"/>
    <property type="project" value="UniProtKB-UniRule"/>
</dbReference>
<dbReference type="GO" id="GO:0110051">
    <property type="term" value="P:metabolite repair"/>
    <property type="evidence" value="ECO:0007669"/>
    <property type="project" value="TreeGrafter"/>
</dbReference>
<comment type="function">
    <text evidence="14 17">Bifunctional enzyme that catalyzes the epimerization of the S- and R-forms of NAD(P)HX and the dehydration of the S-form of NAD(P)HX at the expense of ADP, which is converted to AMP. This allows the repair of both epimers of NAD(P)HX, a damaged form of NAD(P)H that is a result of enzymatic or heat-dependent hydration.</text>
</comment>
<evidence type="ECO:0000256" key="10">
    <source>
        <dbReference type="ARBA" id="ARBA00023027"/>
    </source>
</evidence>
<evidence type="ECO:0000259" key="19">
    <source>
        <dbReference type="PROSITE" id="PS51385"/>
    </source>
</evidence>
<dbReference type="EMBL" id="CP000786">
    <property type="protein sequence ID" value="ABZ97628.1"/>
    <property type="molecule type" value="Genomic_DNA"/>
</dbReference>
<dbReference type="SUPFAM" id="SSF64153">
    <property type="entry name" value="YjeF N-terminal domain-like"/>
    <property type="match status" value="1"/>
</dbReference>
<evidence type="ECO:0000256" key="2">
    <source>
        <dbReference type="ARBA" id="ARBA00000909"/>
    </source>
</evidence>
<evidence type="ECO:0000256" key="4">
    <source>
        <dbReference type="ARBA" id="ARBA00009524"/>
    </source>
</evidence>
<comment type="catalytic activity">
    <reaction evidence="2 17">
        <text>(6R)-NADPHX = (6S)-NADPHX</text>
        <dbReference type="Rhea" id="RHEA:32227"/>
        <dbReference type="ChEBI" id="CHEBI:64076"/>
        <dbReference type="ChEBI" id="CHEBI:64077"/>
        <dbReference type="EC" id="5.1.99.6"/>
    </reaction>
</comment>
<dbReference type="EC" id="5.1.99.6" evidence="17"/>
<organism evidence="20 21">
    <name type="scientific">Leptospira biflexa serovar Patoc (strain Patoc 1 / ATCC 23582 / Paris)</name>
    <dbReference type="NCBI Taxonomy" id="456481"/>
    <lineage>
        <taxon>Bacteria</taxon>
        <taxon>Pseudomonadati</taxon>
        <taxon>Spirochaetota</taxon>
        <taxon>Spirochaetia</taxon>
        <taxon>Leptospirales</taxon>
        <taxon>Leptospiraceae</taxon>
        <taxon>Leptospira</taxon>
    </lineage>
</organism>
<evidence type="ECO:0000256" key="12">
    <source>
        <dbReference type="ARBA" id="ARBA00023239"/>
    </source>
</evidence>
<evidence type="ECO:0000256" key="7">
    <source>
        <dbReference type="ARBA" id="ARBA00022840"/>
    </source>
</evidence>
<dbReference type="PROSITE" id="PS51383">
    <property type="entry name" value="YJEF_C_3"/>
    <property type="match status" value="1"/>
</dbReference>
<evidence type="ECO:0000256" key="15">
    <source>
        <dbReference type="ARBA" id="ARBA00048238"/>
    </source>
</evidence>
<comment type="cofactor">
    <cofactor evidence="17">
        <name>K(+)</name>
        <dbReference type="ChEBI" id="CHEBI:29103"/>
    </cofactor>
    <text evidence="17">Binds 1 potassium ion per subunit.</text>
</comment>
<evidence type="ECO:0000256" key="3">
    <source>
        <dbReference type="ARBA" id="ARBA00006001"/>
    </source>
</evidence>
<keyword evidence="7 17" id="KW-0067">ATP-binding</keyword>
<dbReference type="InterPro" id="IPR030677">
    <property type="entry name" value="Nnr"/>
</dbReference>
<evidence type="ECO:0000256" key="5">
    <source>
        <dbReference type="ARBA" id="ARBA00022723"/>
    </source>
</evidence>
<dbReference type="PANTHER" id="PTHR12592:SF0">
    <property type="entry name" value="ATP-DEPENDENT (S)-NAD(P)H-HYDRATE DEHYDRATASE"/>
    <property type="match status" value="1"/>
</dbReference>
<keyword evidence="5 17" id="KW-0479">Metal-binding</keyword>
<evidence type="ECO:0000256" key="16">
    <source>
        <dbReference type="ARBA" id="ARBA00049209"/>
    </source>
</evidence>
<evidence type="ECO:0000256" key="6">
    <source>
        <dbReference type="ARBA" id="ARBA00022741"/>
    </source>
</evidence>
<dbReference type="BioCyc" id="LBIF456481:LEPBI_RS07485-MONOMER"/>
<dbReference type="Gene3D" id="3.40.50.10260">
    <property type="entry name" value="YjeF N-terminal domain"/>
    <property type="match status" value="1"/>
</dbReference>
<keyword evidence="10 17" id="KW-0520">NAD</keyword>
<dbReference type="PIRSF" id="PIRSF017184">
    <property type="entry name" value="Nnr"/>
    <property type="match status" value="1"/>
</dbReference>
<dbReference type="Pfam" id="PF01256">
    <property type="entry name" value="Carb_kinase"/>
    <property type="match status" value="1"/>
</dbReference>
<feature type="domain" description="YjeF N-terminal" evidence="19">
    <location>
        <begin position="12"/>
        <end position="219"/>
    </location>
</feature>
<gene>
    <name evidence="20" type="ordered locus">LEPBI_I1521</name>
</gene>
<dbReference type="PROSITE" id="PS51385">
    <property type="entry name" value="YJEF_N"/>
    <property type="match status" value="1"/>
</dbReference>
<dbReference type="Pfam" id="PF03853">
    <property type="entry name" value="YjeF_N"/>
    <property type="match status" value="1"/>
</dbReference>
<dbReference type="RefSeq" id="WP_012388507.1">
    <property type="nucleotide sequence ID" value="NC_010602.1"/>
</dbReference>
<comment type="catalytic activity">
    <reaction evidence="1 17">
        <text>(6R)-NADHX = (6S)-NADHX</text>
        <dbReference type="Rhea" id="RHEA:32215"/>
        <dbReference type="ChEBI" id="CHEBI:64074"/>
        <dbReference type="ChEBI" id="CHEBI:64075"/>
        <dbReference type="EC" id="5.1.99.6"/>
    </reaction>
</comment>
<dbReference type="PANTHER" id="PTHR12592">
    <property type="entry name" value="ATP-DEPENDENT (S)-NAD(P)H-HYDRATE DEHYDRATASE FAMILY MEMBER"/>
    <property type="match status" value="1"/>
</dbReference>
<evidence type="ECO:0000256" key="8">
    <source>
        <dbReference type="ARBA" id="ARBA00022857"/>
    </source>
</evidence>